<evidence type="ECO:0000256" key="3">
    <source>
        <dbReference type="ARBA" id="ARBA00022722"/>
    </source>
</evidence>
<sequence length="352" mass="40245">MLAAGVIRPCHSEYSSPVVIVNKKDGKSRFCVDYRRLNDKTRSEASPLPPIQESLRDLGRAHIFSTLDLRSGYWQIQMDASSKQYTAFTTPGGAAYEFNVMLFGLKNAPTTFQKLMAQDVLVGYFRDFAIAYLDDIIIYSRDLSEHLRHLHQVLERLQQHGFRLNLEKCHFASTQLDYLGHVVTEEGNQRQTGHINAIKAAATPTTRKSLRQFLGTINWLRDYIPDASRIVAPLTDLLQTKTTFKWTESAHAAFNALKTVASKPLFLYRPDLGKPFVLQTDASSIGAAGVLFQEEEGQRRIVSYSSLRFNKTEQRYHINEQECLAVVWAIKRYRPYLEYRPFLLRTDSKALS</sequence>
<comment type="caution">
    <text evidence="7">The sequence shown here is derived from an EMBL/GenBank/DDBJ whole genome shotgun (WGS) entry which is preliminary data.</text>
</comment>
<dbReference type="InterPro" id="IPR043128">
    <property type="entry name" value="Rev_trsase/Diguanyl_cyclase"/>
</dbReference>
<dbReference type="FunFam" id="3.30.70.270:FF:000020">
    <property type="entry name" value="Transposon Tf2-6 polyprotein-like Protein"/>
    <property type="match status" value="1"/>
</dbReference>
<evidence type="ECO:0000313" key="8">
    <source>
        <dbReference type="Proteomes" id="UP001458880"/>
    </source>
</evidence>
<keyword evidence="3" id="KW-0540">Nuclease</keyword>
<evidence type="ECO:0000256" key="1">
    <source>
        <dbReference type="ARBA" id="ARBA00012493"/>
    </source>
</evidence>
<proteinExistence type="predicted"/>
<dbReference type="EC" id="2.7.7.49" evidence="1"/>
<dbReference type="Proteomes" id="UP001458880">
    <property type="component" value="Unassembled WGS sequence"/>
</dbReference>
<evidence type="ECO:0000259" key="6">
    <source>
        <dbReference type="PROSITE" id="PS50878"/>
    </source>
</evidence>
<keyword evidence="5 7" id="KW-0695">RNA-directed DNA polymerase</keyword>
<accession>A0AAW1I8J4</accession>
<keyword evidence="4" id="KW-0378">Hydrolase</keyword>
<dbReference type="SUPFAM" id="SSF56672">
    <property type="entry name" value="DNA/RNA polymerases"/>
    <property type="match status" value="1"/>
</dbReference>
<evidence type="ECO:0000313" key="7">
    <source>
        <dbReference type="EMBL" id="KAK9685448.1"/>
    </source>
</evidence>
<dbReference type="Pfam" id="PF00078">
    <property type="entry name" value="RVT_1"/>
    <property type="match status" value="1"/>
</dbReference>
<gene>
    <name evidence="7" type="ORF">QE152_g38036</name>
</gene>
<dbReference type="Gene3D" id="3.30.70.270">
    <property type="match status" value="2"/>
</dbReference>
<dbReference type="GO" id="GO:0003964">
    <property type="term" value="F:RNA-directed DNA polymerase activity"/>
    <property type="evidence" value="ECO:0007669"/>
    <property type="project" value="UniProtKB-KW"/>
</dbReference>
<organism evidence="7 8">
    <name type="scientific">Popillia japonica</name>
    <name type="common">Japanese beetle</name>
    <dbReference type="NCBI Taxonomy" id="7064"/>
    <lineage>
        <taxon>Eukaryota</taxon>
        <taxon>Metazoa</taxon>
        <taxon>Ecdysozoa</taxon>
        <taxon>Arthropoda</taxon>
        <taxon>Hexapoda</taxon>
        <taxon>Insecta</taxon>
        <taxon>Pterygota</taxon>
        <taxon>Neoptera</taxon>
        <taxon>Endopterygota</taxon>
        <taxon>Coleoptera</taxon>
        <taxon>Polyphaga</taxon>
        <taxon>Scarabaeiformia</taxon>
        <taxon>Scarabaeidae</taxon>
        <taxon>Rutelinae</taxon>
        <taxon>Popillia</taxon>
    </lineage>
</organism>
<dbReference type="Pfam" id="PF17919">
    <property type="entry name" value="RT_RNaseH_2"/>
    <property type="match status" value="1"/>
</dbReference>
<keyword evidence="2" id="KW-0808">Transferase</keyword>
<keyword evidence="4" id="KW-0255">Endonuclease</keyword>
<feature type="domain" description="Reverse transcriptase" evidence="6">
    <location>
        <begin position="1"/>
        <end position="183"/>
    </location>
</feature>
<dbReference type="FunFam" id="3.10.20.370:FF:000001">
    <property type="entry name" value="Retrovirus-related Pol polyprotein from transposon 17.6-like protein"/>
    <property type="match status" value="1"/>
</dbReference>
<name>A0AAW1I8J4_POPJA</name>
<dbReference type="AlphaFoldDB" id="A0AAW1I8J4"/>
<dbReference type="InterPro" id="IPR043502">
    <property type="entry name" value="DNA/RNA_pol_sf"/>
</dbReference>
<evidence type="ECO:0000256" key="5">
    <source>
        <dbReference type="ARBA" id="ARBA00022918"/>
    </source>
</evidence>
<dbReference type="CDD" id="cd09274">
    <property type="entry name" value="RNase_HI_RT_Ty3"/>
    <property type="match status" value="1"/>
</dbReference>
<dbReference type="PANTHER" id="PTHR33064">
    <property type="entry name" value="POL PROTEIN"/>
    <property type="match status" value="1"/>
</dbReference>
<dbReference type="InterPro" id="IPR000477">
    <property type="entry name" value="RT_dom"/>
</dbReference>
<dbReference type="EMBL" id="JASPKY010000777">
    <property type="protein sequence ID" value="KAK9685448.1"/>
    <property type="molecule type" value="Genomic_DNA"/>
</dbReference>
<evidence type="ECO:0000256" key="2">
    <source>
        <dbReference type="ARBA" id="ARBA00022695"/>
    </source>
</evidence>
<reference evidence="7 8" key="1">
    <citation type="journal article" date="2024" name="BMC Genomics">
        <title>De novo assembly and annotation of Popillia japonica's genome with initial clues to its potential as an invasive pest.</title>
        <authorList>
            <person name="Cucini C."/>
            <person name="Boschi S."/>
            <person name="Funari R."/>
            <person name="Cardaioli E."/>
            <person name="Iannotti N."/>
            <person name="Marturano G."/>
            <person name="Paoli F."/>
            <person name="Bruttini M."/>
            <person name="Carapelli A."/>
            <person name="Frati F."/>
            <person name="Nardi F."/>
        </authorList>
    </citation>
    <scope>NUCLEOTIDE SEQUENCE [LARGE SCALE GENOMIC DNA]</scope>
    <source>
        <strain evidence="7">DMR45628</strain>
    </source>
</reference>
<dbReference type="Gene3D" id="3.10.10.10">
    <property type="entry name" value="HIV Type 1 Reverse Transcriptase, subunit A, domain 1"/>
    <property type="match status" value="1"/>
</dbReference>
<dbReference type="InterPro" id="IPR051320">
    <property type="entry name" value="Viral_Replic_Matur_Polypro"/>
</dbReference>
<protein>
    <recommendedName>
        <fullName evidence="1">RNA-directed DNA polymerase</fullName>
        <ecNumber evidence="1">2.7.7.49</ecNumber>
    </recommendedName>
</protein>
<dbReference type="CDD" id="cd01647">
    <property type="entry name" value="RT_LTR"/>
    <property type="match status" value="1"/>
</dbReference>
<dbReference type="PANTHER" id="PTHR33064:SF37">
    <property type="entry name" value="RIBONUCLEASE H"/>
    <property type="match status" value="1"/>
</dbReference>
<keyword evidence="2" id="KW-0548">Nucleotidyltransferase</keyword>
<evidence type="ECO:0000256" key="4">
    <source>
        <dbReference type="ARBA" id="ARBA00022759"/>
    </source>
</evidence>
<dbReference type="InterPro" id="IPR041577">
    <property type="entry name" value="RT_RNaseH_2"/>
</dbReference>
<keyword evidence="8" id="KW-1185">Reference proteome</keyword>
<dbReference type="GO" id="GO:0004519">
    <property type="term" value="F:endonuclease activity"/>
    <property type="evidence" value="ECO:0007669"/>
    <property type="project" value="UniProtKB-KW"/>
</dbReference>
<dbReference type="PROSITE" id="PS50878">
    <property type="entry name" value="RT_POL"/>
    <property type="match status" value="1"/>
</dbReference>